<name>A0A433QJZ8_9FUNG</name>
<dbReference type="Proteomes" id="UP000274822">
    <property type="component" value="Unassembled WGS sequence"/>
</dbReference>
<dbReference type="AlphaFoldDB" id="A0A433QJZ8"/>
<proteinExistence type="predicted"/>
<protein>
    <submittedName>
        <fullName evidence="1">Uncharacterized protein</fullName>
    </submittedName>
</protein>
<sequence length="113" mass="13744">MEFGSFSTRKKSPQRHRRRCVGHYMRSMRRERWSIRILLAVHPPFQEHRLRIGIPNCNPSRLRCLHVRPEQHTKPRPNREQGRWRNWTDGHHSLRRVARLTPQDVLDDGRARE</sequence>
<evidence type="ECO:0000313" key="2">
    <source>
        <dbReference type="Proteomes" id="UP000274822"/>
    </source>
</evidence>
<keyword evidence="2" id="KW-1185">Reference proteome</keyword>
<evidence type="ECO:0000313" key="1">
    <source>
        <dbReference type="EMBL" id="RUS30110.1"/>
    </source>
</evidence>
<gene>
    <name evidence="1" type="ORF">BC938DRAFT_479836</name>
</gene>
<dbReference type="EMBL" id="RBNJ01004265">
    <property type="protein sequence ID" value="RUS30110.1"/>
    <property type="molecule type" value="Genomic_DNA"/>
</dbReference>
<reference evidence="1 2" key="1">
    <citation type="journal article" date="2018" name="New Phytol.">
        <title>Phylogenomics of Endogonaceae and evolution of mycorrhizas within Mucoromycota.</title>
        <authorList>
            <person name="Chang Y."/>
            <person name="Desiro A."/>
            <person name="Na H."/>
            <person name="Sandor L."/>
            <person name="Lipzen A."/>
            <person name="Clum A."/>
            <person name="Barry K."/>
            <person name="Grigoriev I.V."/>
            <person name="Martin F.M."/>
            <person name="Stajich J.E."/>
            <person name="Smith M.E."/>
            <person name="Bonito G."/>
            <person name="Spatafora J.W."/>
        </authorList>
    </citation>
    <scope>NUCLEOTIDE SEQUENCE [LARGE SCALE GENOMIC DNA]</scope>
    <source>
        <strain evidence="1 2">AD002</strain>
    </source>
</reference>
<accession>A0A433QJZ8</accession>
<organism evidence="1 2">
    <name type="scientific">Jimgerdemannia flammicorona</name>
    <dbReference type="NCBI Taxonomy" id="994334"/>
    <lineage>
        <taxon>Eukaryota</taxon>
        <taxon>Fungi</taxon>
        <taxon>Fungi incertae sedis</taxon>
        <taxon>Mucoromycota</taxon>
        <taxon>Mucoromycotina</taxon>
        <taxon>Endogonomycetes</taxon>
        <taxon>Endogonales</taxon>
        <taxon>Endogonaceae</taxon>
        <taxon>Jimgerdemannia</taxon>
    </lineage>
</organism>
<comment type="caution">
    <text evidence="1">The sequence shown here is derived from an EMBL/GenBank/DDBJ whole genome shotgun (WGS) entry which is preliminary data.</text>
</comment>